<keyword evidence="3" id="KW-1185">Reference proteome</keyword>
<evidence type="ECO:0000256" key="1">
    <source>
        <dbReference type="SAM" id="MobiDB-lite"/>
    </source>
</evidence>
<organism evidence="2 3">
    <name type="scientific">Elysia crispata</name>
    <name type="common">lettuce slug</name>
    <dbReference type="NCBI Taxonomy" id="231223"/>
    <lineage>
        <taxon>Eukaryota</taxon>
        <taxon>Metazoa</taxon>
        <taxon>Spiralia</taxon>
        <taxon>Lophotrochozoa</taxon>
        <taxon>Mollusca</taxon>
        <taxon>Gastropoda</taxon>
        <taxon>Heterobranchia</taxon>
        <taxon>Euthyneura</taxon>
        <taxon>Panpulmonata</taxon>
        <taxon>Sacoglossa</taxon>
        <taxon>Placobranchoidea</taxon>
        <taxon>Plakobranchidae</taxon>
        <taxon>Elysia</taxon>
    </lineage>
</organism>
<evidence type="ECO:0000313" key="2">
    <source>
        <dbReference type="EMBL" id="KAK3705879.1"/>
    </source>
</evidence>
<accession>A0AAE0XSW3</accession>
<evidence type="ECO:0000313" key="3">
    <source>
        <dbReference type="Proteomes" id="UP001283361"/>
    </source>
</evidence>
<proteinExistence type="predicted"/>
<sequence length="132" mass="15082">MDRTGAERERSLCMDVQNRNNLQAGDEQCAPTAKPCGLLARVSKVFDSGFSRQPITVWSPHSFSPWLPITRSERDSKRRHKKKISSAEPSGADSSGGGREALRYHLLLESNVLWNQWRHFKRESRENGCRRS</sequence>
<dbReference type="AlphaFoldDB" id="A0AAE0XSW3"/>
<gene>
    <name evidence="2" type="ORF">RRG08_058960</name>
</gene>
<feature type="region of interest" description="Disordered" evidence="1">
    <location>
        <begin position="68"/>
        <end position="97"/>
    </location>
</feature>
<name>A0AAE0XSW3_9GAST</name>
<comment type="caution">
    <text evidence="2">The sequence shown here is derived from an EMBL/GenBank/DDBJ whole genome shotgun (WGS) entry which is preliminary data.</text>
</comment>
<protein>
    <submittedName>
        <fullName evidence="2">Uncharacterized protein</fullName>
    </submittedName>
</protein>
<dbReference type="Proteomes" id="UP001283361">
    <property type="component" value="Unassembled WGS sequence"/>
</dbReference>
<reference evidence="2" key="1">
    <citation type="journal article" date="2023" name="G3 (Bethesda)">
        <title>A reference genome for the long-term kleptoplast-retaining sea slug Elysia crispata morphotype clarki.</title>
        <authorList>
            <person name="Eastman K.E."/>
            <person name="Pendleton A.L."/>
            <person name="Shaikh M.A."/>
            <person name="Suttiyut T."/>
            <person name="Ogas R."/>
            <person name="Tomko P."/>
            <person name="Gavelis G."/>
            <person name="Widhalm J.R."/>
            <person name="Wisecaver J.H."/>
        </authorList>
    </citation>
    <scope>NUCLEOTIDE SEQUENCE</scope>
    <source>
        <strain evidence="2">ECLA1</strain>
    </source>
</reference>
<dbReference type="EMBL" id="JAWDGP010007763">
    <property type="protein sequence ID" value="KAK3705879.1"/>
    <property type="molecule type" value="Genomic_DNA"/>
</dbReference>